<dbReference type="EMBL" id="QGDL01000018">
    <property type="protein sequence ID" value="PWJ22550.1"/>
    <property type="molecule type" value="Genomic_DNA"/>
</dbReference>
<name>A0A2Y9BL91_9FIRM</name>
<evidence type="ECO:0000313" key="4">
    <source>
        <dbReference type="Proteomes" id="UP000245845"/>
    </source>
</evidence>
<dbReference type="InterPro" id="IPR036890">
    <property type="entry name" value="HATPase_C_sf"/>
</dbReference>
<comment type="caution">
    <text evidence="3">The sequence shown here is derived from an EMBL/GenBank/DDBJ whole genome shotgun (WGS) entry which is preliminary data.</text>
</comment>
<keyword evidence="1" id="KW-0472">Membrane</keyword>
<dbReference type="Pfam" id="PF14501">
    <property type="entry name" value="HATPase_c_5"/>
    <property type="match status" value="1"/>
</dbReference>
<dbReference type="OrthoDB" id="9813149at2"/>
<feature type="transmembrane region" description="Helical" evidence="1">
    <location>
        <begin position="162"/>
        <end position="181"/>
    </location>
</feature>
<organism evidence="3 4">
    <name type="scientific">Faecalicatena orotica</name>
    <dbReference type="NCBI Taxonomy" id="1544"/>
    <lineage>
        <taxon>Bacteria</taxon>
        <taxon>Bacillati</taxon>
        <taxon>Bacillota</taxon>
        <taxon>Clostridia</taxon>
        <taxon>Lachnospirales</taxon>
        <taxon>Lachnospiraceae</taxon>
        <taxon>Faecalicatena</taxon>
    </lineage>
</organism>
<proteinExistence type="predicted"/>
<feature type="domain" description="Sensor histidine kinase NatK-like C-terminal" evidence="2">
    <location>
        <begin position="322"/>
        <end position="423"/>
    </location>
</feature>
<feature type="transmembrane region" description="Helical" evidence="1">
    <location>
        <begin position="69"/>
        <end position="87"/>
    </location>
</feature>
<evidence type="ECO:0000259" key="2">
    <source>
        <dbReference type="Pfam" id="PF14501"/>
    </source>
</evidence>
<evidence type="ECO:0000256" key="1">
    <source>
        <dbReference type="SAM" id="Phobius"/>
    </source>
</evidence>
<evidence type="ECO:0000313" key="3">
    <source>
        <dbReference type="EMBL" id="PWJ22550.1"/>
    </source>
</evidence>
<dbReference type="Proteomes" id="UP000245845">
    <property type="component" value="Unassembled WGS sequence"/>
</dbReference>
<reference evidence="3 4" key="1">
    <citation type="submission" date="2018-05" db="EMBL/GenBank/DDBJ databases">
        <title>The Hungate 1000. A catalogue of reference genomes from the rumen microbiome.</title>
        <authorList>
            <person name="Kelly W."/>
        </authorList>
    </citation>
    <scope>NUCLEOTIDE SEQUENCE [LARGE SCALE GENOMIC DNA]</scope>
    <source>
        <strain evidence="3 4">NLAE-zl-C242</strain>
    </source>
</reference>
<sequence>MFILQVLGINSEHLINITCFILQLLLAEFLFFCHMEKRKHFILRLAGGGVLFYLFSVLGPSFIMQYYTGFRTILILLFLLLYMFLCFKRSFADILFCTIGAFTVQNLANNLNVIFCGLIGTTFQMVSWEMFLVFGIVYLVCYFCCVKRIENLPDISTDRKKILAMTFMALIVCWVLQDRLIKEGLDLMVVCRAPFVFCCILSLFVQFGFLEQFRLGEEKAALEQLLKENEKQYNLSRQTVEIINMKCHDLKHRILELESKENTDKSQLEEIRQAVDIYDGLAKTGCRPLDIILSEKNLLCERYHIKFSYMVDGTKLEHISPGDIAAIFGNALDNAIECARNLPDEKRVISLIGYARKDVLGIHIENYCEEELRFQNGLPLSTKGDANYHGFGLKSIRHVVEKYGGNIVVSLKDRIFSLDTIFPY</sequence>
<keyword evidence="1" id="KW-0812">Transmembrane</keyword>
<gene>
    <name evidence="3" type="ORF">A8806_1185</name>
</gene>
<protein>
    <submittedName>
        <fullName evidence="3">GHKL domain-containing protein</fullName>
    </submittedName>
</protein>
<dbReference type="CDD" id="cd16935">
    <property type="entry name" value="HATPase_AgrC-ComD-like"/>
    <property type="match status" value="1"/>
</dbReference>
<feature type="transmembrane region" description="Helical" evidence="1">
    <location>
        <begin position="41"/>
        <end position="63"/>
    </location>
</feature>
<dbReference type="InterPro" id="IPR032834">
    <property type="entry name" value="NatK-like_C"/>
</dbReference>
<feature type="transmembrane region" description="Helical" evidence="1">
    <location>
        <begin position="94"/>
        <end position="120"/>
    </location>
</feature>
<keyword evidence="1" id="KW-1133">Transmembrane helix</keyword>
<dbReference type="AlphaFoldDB" id="A0A2Y9BL91"/>
<dbReference type="RefSeq" id="WP_109733462.1">
    <property type="nucleotide sequence ID" value="NZ_BAAACK010000010.1"/>
</dbReference>
<accession>A0A2Y9BL91</accession>
<feature type="transmembrane region" description="Helical" evidence="1">
    <location>
        <begin position="14"/>
        <end position="34"/>
    </location>
</feature>
<dbReference type="SUPFAM" id="SSF55874">
    <property type="entry name" value="ATPase domain of HSP90 chaperone/DNA topoisomerase II/histidine kinase"/>
    <property type="match status" value="1"/>
</dbReference>
<keyword evidence="4" id="KW-1185">Reference proteome</keyword>
<feature type="transmembrane region" description="Helical" evidence="1">
    <location>
        <begin position="187"/>
        <end position="210"/>
    </location>
</feature>
<dbReference type="Gene3D" id="3.30.565.10">
    <property type="entry name" value="Histidine kinase-like ATPase, C-terminal domain"/>
    <property type="match status" value="1"/>
</dbReference>